<dbReference type="GeneID" id="87829723"/>
<proteinExistence type="predicted"/>
<dbReference type="Proteomes" id="UP001302602">
    <property type="component" value="Unassembled WGS sequence"/>
</dbReference>
<evidence type="ECO:0000256" key="1">
    <source>
        <dbReference type="SAM" id="MobiDB-lite"/>
    </source>
</evidence>
<protein>
    <submittedName>
        <fullName evidence="2">Uncharacterized protein</fullName>
    </submittedName>
</protein>
<accession>A0AAN6Z4J1</accession>
<reference evidence="2" key="1">
    <citation type="journal article" date="2023" name="Mol. Phylogenet. Evol.">
        <title>Genome-scale phylogeny and comparative genomics of the fungal order Sordariales.</title>
        <authorList>
            <person name="Hensen N."/>
            <person name="Bonometti L."/>
            <person name="Westerberg I."/>
            <person name="Brannstrom I.O."/>
            <person name="Guillou S."/>
            <person name="Cros-Aarteil S."/>
            <person name="Calhoun S."/>
            <person name="Haridas S."/>
            <person name="Kuo A."/>
            <person name="Mondo S."/>
            <person name="Pangilinan J."/>
            <person name="Riley R."/>
            <person name="LaButti K."/>
            <person name="Andreopoulos B."/>
            <person name="Lipzen A."/>
            <person name="Chen C."/>
            <person name="Yan M."/>
            <person name="Daum C."/>
            <person name="Ng V."/>
            <person name="Clum A."/>
            <person name="Steindorff A."/>
            <person name="Ohm R.A."/>
            <person name="Martin F."/>
            <person name="Silar P."/>
            <person name="Natvig D.O."/>
            <person name="Lalanne C."/>
            <person name="Gautier V."/>
            <person name="Ament-Velasquez S.L."/>
            <person name="Kruys A."/>
            <person name="Hutchinson M.I."/>
            <person name="Powell A.J."/>
            <person name="Barry K."/>
            <person name="Miller A.N."/>
            <person name="Grigoriev I.V."/>
            <person name="Debuchy R."/>
            <person name="Gladieux P."/>
            <person name="Hiltunen Thoren M."/>
            <person name="Johannesson H."/>
        </authorList>
    </citation>
    <scope>NUCLEOTIDE SEQUENCE</scope>
    <source>
        <strain evidence="2">CBS 731.68</strain>
    </source>
</reference>
<dbReference type="AlphaFoldDB" id="A0AAN6Z4J1"/>
<gene>
    <name evidence="2" type="ORF">N657DRAFT_645468</name>
</gene>
<keyword evidence="3" id="KW-1185">Reference proteome</keyword>
<comment type="caution">
    <text evidence="2">The sequence shown here is derived from an EMBL/GenBank/DDBJ whole genome shotgun (WGS) entry which is preliminary data.</text>
</comment>
<dbReference type="EMBL" id="MU853228">
    <property type="protein sequence ID" value="KAK4123864.1"/>
    <property type="molecule type" value="Genomic_DNA"/>
</dbReference>
<dbReference type="RefSeq" id="XP_062647635.1">
    <property type="nucleotide sequence ID" value="XM_062792954.1"/>
</dbReference>
<feature type="compositionally biased region" description="Polar residues" evidence="1">
    <location>
        <begin position="18"/>
        <end position="44"/>
    </location>
</feature>
<reference evidence="2" key="2">
    <citation type="submission" date="2023-05" db="EMBL/GenBank/DDBJ databases">
        <authorList>
            <consortium name="Lawrence Berkeley National Laboratory"/>
            <person name="Steindorff A."/>
            <person name="Hensen N."/>
            <person name="Bonometti L."/>
            <person name="Westerberg I."/>
            <person name="Brannstrom I.O."/>
            <person name="Guillou S."/>
            <person name="Cros-Aarteil S."/>
            <person name="Calhoun S."/>
            <person name="Haridas S."/>
            <person name="Kuo A."/>
            <person name="Mondo S."/>
            <person name="Pangilinan J."/>
            <person name="Riley R."/>
            <person name="Labutti K."/>
            <person name="Andreopoulos B."/>
            <person name="Lipzen A."/>
            <person name="Chen C."/>
            <person name="Yanf M."/>
            <person name="Daum C."/>
            <person name="Ng V."/>
            <person name="Clum A."/>
            <person name="Ohm R."/>
            <person name="Martin F."/>
            <person name="Silar P."/>
            <person name="Natvig D."/>
            <person name="Lalanne C."/>
            <person name="Gautier V."/>
            <person name="Ament-Velasquez S.L."/>
            <person name="Kruys A."/>
            <person name="Hutchinson M.I."/>
            <person name="Powell A.J."/>
            <person name="Barry K."/>
            <person name="Miller A.N."/>
            <person name="Grigoriev I.V."/>
            <person name="Debuchy R."/>
            <person name="Gladieux P."/>
            <person name="Thoren M.H."/>
            <person name="Johannesson H."/>
        </authorList>
    </citation>
    <scope>NUCLEOTIDE SEQUENCE</scope>
    <source>
        <strain evidence="2">CBS 731.68</strain>
    </source>
</reference>
<evidence type="ECO:0000313" key="3">
    <source>
        <dbReference type="Proteomes" id="UP001302602"/>
    </source>
</evidence>
<evidence type="ECO:0000313" key="2">
    <source>
        <dbReference type="EMBL" id="KAK4123864.1"/>
    </source>
</evidence>
<sequence length="78" mass="8497">MVGMLSPDESVLRPAVTPQPSTKKASKQSNPISSTPRTPDSVSNLPHPHLDKSVRPIFEIAYRDHDSTTAVYLIPNSS</sequence>
<name>A0AAN6Z4J1_9PEZI</name>
<organism evidence="2 3">
    <name type="scientific">Parathielavia appendiculata</name>
    <dbReference type="NCBI Taxonomy" id="2587402"/>
    <lineage>
        <taxon>Eukaryota</taxon>
        <taxon>Fungi</taxon>
        <taxon>Dikarya</taxon>
        <taxon>Ascomycota</taxon>
        <taxon>Pezizomycotina</taxon>
        <taxon>Sordariomycetes</taxon>
        <taxon>Sordariomycetidae</taxon>
        <taxon>Sordariales</taxon>
        <taxon>Chaetomiaceae</taxon>
        <taxon>Parathielavia</taxon>
    </lineage>
</organism>
<feature type="region of interest" description="Disordered" evidence="1">
    <location>
        <begin position="1"/>
        <end position="50"/>
    </location>
</feature>